<protein>
    <submittedName>
        <fullName evidence="2">NAD(P) transhydrogenase alpha subunit</fullName>
        <ecNumber evidence="2">1.6.1.2</ecNumber>
    </submittedName>
</protein>
<feature type="non-terminal residue" evidence="2">
    <location>
        <position position="93"/>
    </location>
</feature>
<proteinExistence type="predicted"/>
<dbReference type="AlphaFoldDB" id="A0A6J4RKR3"/>
<gene>
    <name evidence="2" type="ORF">AVDCRST_MAG13-423</name>
</gene>
<dbReference type="EC" id="1.6.1.2" evidence="2"/>
<reference evidence="2" key="1">
    <citation type="submission" date="2020-02" db="EMBL/GenBank/DDBJ databases">
        <authorList>
            <person name="Meier V. D."/>
        </authorList>
    </citation>
    <scope>NUCLEOTIDE SEQUENCE</scope>
    <source>
        <strain evidence="2">AVDCRST_MAG13</strain>
    </source>
</reference>
<dbReference type="GO" id="GO:0016491">
    <property type="term" value="F:oxidoreductase activity"/>
    <property type="evidence" value="ECO:0007669"/>
    <property type="project" value="UniProtKB-KW"/>
</dbReference>
<evidence type="ECO:0000256" key="1">
    <source>
        <dbReference type="SAM" id="MobiDB-lite"/>
    </source>
</evidence>
<feature type="compositionally biased region" description="Basic and acidic residues" evidence="1">
    <location>
        <begin position="57"/>
        <end position="74"/>
    </location>
</feature>
<feature type="region of interest" description="Disordered" evidence="1">
    <location>
        <begin position="1"/>
        <end position="93"/>
    </location>
</feature>
<evidence type="ECO:0000313" key="2">
    <source>
        <dbReference type="EMBL" id="CAA9470295.1"/>
    </source>
</evidence>
<feature type="non-terminal residue" evidence="2">
    <location>
        <position position="1"/>
    </location>
</feature>
<feature type="compositionally biased region" description="Basic and acidic residues" evidence="1">
    <location>
        <begin position="31"/>
        <end position="49"/>
    </location>
</feature>
<name>A0A6J4RKR3_9ACTN</name>
<organism evidence="2">
    <name type="scientific">uncultured Solirubrobacteraceae bacterium</name>
    <dbReference type="NCBI Taxonomy" id="1162706"/>
    <lineage>
        <taxon>Bacteria</taxon>
        <taxon>Bacillati</taxon>
        <taxon>Actinomycetota</taxon>
        <taxon>Thermoleophilia</taxon>
        <taxon>Solirubrobacterales</taxon>
        <taxon>Solirubrobacteraceae</taxon>
        <taxon>environmental samples</taxon>
    </lineage>
</organism>
<sequence>AHREPRDPRPGRVRRLRGDLQGPQHPPHPAHVRDERDPRHRDPRGDHPAGPRRRGRHLLEGPAAHRGDLRDDQRRRRLPGHRPDARDVQGPPM</sequence>
<dbReference type="EMBL" id="CADCVO010000061">
    <property type="protein sequence ID" value="CAA9470295.1"/>
    <property type="molecule type" value="Genomic_DNA"/>
</dbReference>
<keyword evidence="2" id="KW-0560">Oxidoreductase</keyword>
<feature type="compositionally biased region" description="Basic and acidic residues" evidence="1">
    <location>
        <begin position="1"/>
        <end position="10"/>
    </location>
</feature>
<accession>A0A6J4RKR3</accession>